<dbReference type="InterPro" id="IPR005467">
    <property type="entry name" value="His_kinase_dom"/>
</dbReference>
<feature type="chain" id="PRO_5045326539" description="histidine kinase" evidence="9">
    <location>
        <begin position="25"/>
        <end position="1199"/>
    </location>
</feature>
<dbReference type="InterPro" id="IPR001610">
    <property type="entry name" value="PAC"/>
</dbReference>
<dbReference type="InterPro" id="IPR003661">
    <property type="entry name" value="HisK_dim/P_dom"/>
</dbReference>
<dbReference type="SMART" id="SM00387">
    <property type="entry name" value="HATPase_c"/>
    <property type="match status" value="1"/>
</dbReference>
<dbReference type="CDD" id="cd13704">
    <property type="entry name" value="PBP2_HisK"/>
    <property type="match status" value="1"/>
</dbReference>
<evidence type="ECO:0000256" key="3">
    <source>
        <dbReference type="ARBA" id="ARBA00022553"/>
    </source>
</evidence>
<dbReference type="InterPro" id="IPR000014">
    <property type="entry name" value="PAS"/>
</dbReference>
<dbReference type="EC" id="2.7.13.3" evidence="2"/>
<dbReference type="InterPro" id="IPR035965">
    <property type="entry name" value="PAS-like_dom_sf"/>
</dbReference>
<keyword evidence="3" id="KW-0597">Phosphoprotein</keyword>
<evidence type="ECO:0000313" key="13">
    <source>
        <dbReference type="Proteomes" id="UP000651475"/>
    </source>
</evidence>
<feature type="transmembrane region" description="Helical" evidence="8">
    <location>
        <begin position="264"/>
        <end position="285"/>
    </location>
</feature>
<evidence type="ECO:0000256" key="4">
    <source>
        <dbReference type="ARBA" id="ARBA00022679"/>
    </source>
</evidence>
<dbReference type="Pfam" id="PF13426">
    <property type="entry name" value="PAS_9"/>
    <property type="match status" value="1"/>
</dbReference>
<dbReference type="SUPFAM" id="SSF47384">
    <property type="entry name" value="Homodimeric domain of signal transducing histidine kinase"/>
    <property type="match status" value="1"/>
</dbReference>
<dbReference type="CDD" id="cd00082">
    <property type="entry name" value="HisKA"/>
    <property type="match status" value="1"/>
</dbReference>
<comment type="catalytic activity">
    <reaction evidence="1">
        <text>ATP + protein L-histidine = ADP + protein N-phospho-L-histidine.</text>
        <dbReference type="EC" id="2.7.13.3"/>
    </reaction>
</comment>
<evidence type="ECO:0000256" key="2">
    <source>
        <dbReference type="ARBA" id="ARBA00012438"/>
    </source>
</evidence>
<keyword evidence="8" id="KW-0812">Transmembrane</keyword>
<dbReference type="EMBL" id="JACOOJ010000053">
    <property type="protein sequence ID" value="MBC5634866.1"/>
    <property type="molecule type" value="Genomic_DNA"/>
</dbReference>
<dbReference type="PROSITE" id="PS50113">
    <property type="entry name" value="PAC"/>
    <property type="match status" value="1"/>
</dbReference>
<dbReference type="Gene3D" id="3.40.190.10">
    <property type="entry name" value="Periplasmic binding protein-like II"/>
    <property type="match status" value="2"/>
</dbReference>
<evidence type="ECO:0000256" key="8">
    <source>
        <dbReference type="SAM" id="Phobius"/>
    </source>
</evidence>
<keyword evidence="7" id="KW-0175">Coiled coil</keyword>
<dbReference type="Gene3D" id="3.30.450.20">
    <property type="entry name" value="PAS domain"/>
    <property type="match status" value="4"/>
</dbReference>
<dbReference type="SUPFAM" id="SSF55874">
    <property type="entry name" value="ATPase domain of HSP90 chaperone/DNA topoisomerase II/histidine kinase"/>
    <property type="match status" value="1"/>
</dbReference>
<dbReference type="InterPro" id="IPR036890">
    <property type="entry name" value="HATPase_C_sf"/>
</dbReference>
<evidence type="ECO:0000256" key="1">
    <source>
        <dbReference type="ARBA" id="ARBA00000085"/>
    </source>
</evidence>
<dbReference type="PROSITE" id="PS50109">
    <property type="entry name" value="HIS_KIN"/>
    <property type="match status" value="1"/>
</dbReference>
<organism evidence="12 13">
    <name type="scientific">Parabacteroides hominis</name>
    <dbReference type="NCBI Taxonomy" id="2763057"/>
    <lineage>
        <taxon>Bacteria</taxon>
        <taxon>Pseudomonadati</taxon>
        <taxon>Bacteroidota</taxon>
        <taxon>Bacteroidia</taxon>
        <taxon>Bacteroidales</taxon>
        <taxon>Tannerellaceae</taxon>
        <taxon>Parabacteroides</taxon>
    </lineage>
</organism>
<dbReference type="Proteomes" id="UP000651475">
    <property type="component" value="Unassembled WGS sequence"/>
</dbReference>
<dbReference type="SMART" id="SM00062">
    <property type="entry name" value="PBPb"/>
    <property type="match status" value="1"/>
</dbReference>
<dbReference type="InterPro" id="IPR050736">
    <property type="entry name" value="Sensor_HK_Regulatory"/>
</dbReference>
<dbReference type="SMART" id="SM00388">
    <property type="entry name" value="HisKA"/>
    <property type="match status" value="1"/>
</dbReference>
<evidence type="ECO:0000259" key="10">
    <source>
        <dbReference type="PROSITE" id="PS50109"/>
    </source>
</evidence>
<dbReference type="PANTHER" id="PTHR43711">
    <property type="entry name" value="TWO-COMPONENT HISTIDINE KINASE"/>
    <property type="match status" value="1"/>
</dbReference>
<feature type="domain" description="Histidine kinase" evidence="10">
    <location>
        <begin position="984"/>
        <end position="1195"/>
    </location>
</feature>
<keyword evidence="13" id="KW-1185">Reference proteome</keyword>
<dbReference type="PANTHER" id="PTHR43711:SF31">
    <property type="entry name" value="HISTIDINE KINASE"/>
    <property type="match status" value="1"/>
</dbReference>
<keyword evidence="6" id="KW-0902">Two-component regulatory system</keyword>
<dbReference type="RefSeq" id="WP_186931434.1">
    <property type="nucleotide sequence ID" value="NZ_JACOOJ010000053.1"/>
</dbReference>
<dbReference type="InterPro" id="IPR001638">
    <property type="entry name" value="Solute-binding_3/MltF_N"/>
</dbReference>
<dbReference type="Pfam" id="PF00512">
    <property type="entry name" value="HisKA"/>
    <property type="match status" value="1"/>
</dbReference>
<dbReference type="InterPro" id="IPR003594">
    <property type="entry name" value="HATPase_dom"/>
</dbReference>
<keyword evidence="4" id="KW-0808">Transferase</keyword>
<dbReference type="InterPro" id="IPR036097">
    <property type="entry name" value="HisK_dim/P_sf"/>
</dbReference>
<feature type="coiled-coil region" evidence="7">
    <location>
        <begin position="568"/>
        <end position="595"/>
    </location>
</feature>
<comment type="caution">
    <text evidence="12">The sequence shown here is derived from an EMBL/GenBank/DDBJ whole genome shotgun (WGS) entry which is preliminary data.</text>
</comment>
<dbReference type="SUPFAM" id="SSF55785">
    <property type="entry name" value="PYP-like sensor domain (PAS domain)"/>
    <property type="match status" value="3"/>
</dbReference>
<proteinExistence type="predicted"/>
<dbReference type="PRINTS" id="PR00344">
    <property type="entry name" value="BCTRLSENSOR"/>
</dbReference>
<reference evidence="12 13" key="1">
    <citation type="submission" date="2020-08" db="EMBL/GenBank/DDBJ databases">
        <title>Genome public.</title>
        <authorList>
            <person name="Liu C."/>
            <person name="Sun Q."/>
        </authorList>
    </citation>
    <scope>NUCLEOTIDE SEQUENCE [LARGE SCALE GENOMIC DNA]</scope>
    <source>
        <strain evidence="12 13">NSJ-79</strain>
    </source>
</reference>
<dbReference type="InterPro" id="IPR000700">
    <property type="entry name" value="PAS-assoc_C"/>
</dbReference>
<feature type="domain" description="PAC" evidence="11">
    <location>
        <begin position="524"/>
        <end position="577"/>
    </location>
</feature>
<accession>A0ABR7DTY6</accession>
<evidence type="ECO:0000259" key="11">
    <source>
        <dbReference type="PROSITE" id="PS50113"/>
    </source>
</evidence>
<sequence length="1199" mass="136821">MRNKLLIAWVMFMLSVTSAIGVVAQQTHLEKQDKIIVVGDWLFPPYEFLNAQGQPDGFIIDLLEEVMKDQNLEYEVRLTHFLNALNELNIGEADLLTGLTYSDKRDTIYEFSLTHSFIYHSIICRKNSTIRTLDGLNGKKVLFQEGALTEDLLNDMGISCDTLLFYDNMDDALRILANGGGDVAVCGRELAQHIITCGRLSNLEIRPVNMEPNEYCFATQKSNQTLIHRINTSIAKLKANGIYDKLYDKWFGIYQPSKADYTNWYIVFACVLLLLLVAGSFIQLLRRQVRLALRKSVRVNQNLQSVLGKYEQLSQQYHAVLKALPAGVEIYDKDGMLIYINDRDMEIFGVPARKKTEERSLCFYDNPALDESVKMQIRAGKDVDLTAEFDFEKIKTVGYFQTIHSGKKVIEGRSRILRGKDGKIENFIFVNSDVTDLYNHHREVEKAKAHLETVQTALTMAVKATRLFIAYYEVETRKFYYLYQGSFKPSNIRMDEAIAFVHEEELADYRRYVDDLLSGVSEVHHGVYRMQKQKGNPYRYYEVDFIAIKNKDGIVTRLAGTQRDVTEQVQTNRELSFLNEQLSQSRQELNTALAAGGVAAWSYKVDSRMFDTIQGKALAGTGLSLEETLKILHPDDRGSLVTALEDIVAKRKKRVSMVFRFKVDDIEGTYRYYESNMIGEEMDGRIVSIMGSQKDVTEQHQYQALLAKSKKMNDLALKASDIILWEYDVETALFTSYNEPLNGYDPAVKLSMADFKKYIHPDDFSTNMSEALQALRNGFNQSIQFNFRLQTPADTEWQFCSVSGSPLEVDKSGNVLKFVGLRQNNTKLIKTEELRNKNVLLNMILQAGHIVPVLWDMQTDRVYITSSIMEHETPMFDKQQSCIQLNQLLHILHPDDTIRLSDALKKVRSGECVNIHDEVRYGKKGLFSDYYEINLVVVNTGDDADKAVGYIQNITERRLLMQELESAKNKAEESNKLKSAFLANMSHEIRTPLNAIVGFSELLAAETEESEKQKFNAIIATNNELLLRLISDVLDLSKIESGIIEFCKQRFDLVTSMQMLYRSLNQRTRSENVEFKLDSPYKSCYIELDEKRIQQILSNFVTNAIKFTKKGCIQIGYIYVDRGIRIYCSDTGVGIPEEKCPLVFDRFYKVDEFKQGTGLGLAICKAIIDAQHGEIGVNSTAGSGSTFWAWLPCKAEIQE</sequence>
<feature type="signal peptide" evidence="9">
    <location>
        <begin position="1"/>
        <end position="24"/>
    </location>
</feature>
<evidence type="ECO:0000256" key="6">
    <source>
        <dbReference type="ARBA" id="ARBA00023012"/>
    </source>
</evidence>
<keyword evidence="9" id="KW-0732">Signal</keyword>
<dbReference type="InterPro" id="IPR004358">
    <property type="entry name" value="Sig_transdc_His_kin-like_C"/>
</dbReference>
<protein>
    <recommendedName>
        <fullName evidence="2">histidine kinase</fullName>
        <ecNumber evidence="2">2.7.13.3</ecNumber>
    </recommendedName>
</protein>
<dbReference type="Gene3D" id="1.10.287.130">
    <property type="match status" value="1"/>
</dbReference>
<evidence type="ECO:0000313" key="12">
    <source>
        <dbReference type="EMBL" id="MBC5634866.1"/>
    </source>
</evidence>
<name>A0ABR7DTY6_9BACT</name>
<evidence type="ECO:0000256" key="5">
    <source>
        <dbReference type="ARBA" id="ARBA00022777"/>
    </source>
</evidence>
<evidence type="ECO:0000256" key="7">
    <source>
        <dbReference type="SAM" id="Coils"/>
    </source>
</evidence>
<keyword evidence="8" id="KW-0472">Membrane</keyword>
<dbReference type="Gene3D" id="3.30.565.10">
    <property type="entry name" value="Histidine kinase-like ATPase, C-terminal domain"/>
    <property type="match status" value="1"/>
</dbReference>
<dbReference type="Pfam" id="PF00497">
    <property type="entry name" value="SBP_bac_3"/>
    <property type="match status" value="1"/>
</dbReference>
<gene>
    <name evidence="12" type="ORF">H8S65_19160</name>
</gene>
<dbReference type="SMART" id="SM00086">
    <property type="entry name" value="PAC"/>
    <property type="match status" value="3"/>
</dbReference>
<dbReference type="Pfam" id="PF02518">
    <property type="entry name" value="HATPase_c"/>
    <property type="match status" value="1"/>
</dbReference>
<keyword evidence="5" id="KW-0418">Kinase</keyword>
<evidence type="ECO:0000256" key="9">
    <source>
        <dbReference type="SAM" id="SignalP"/>
    </source>
</evidence>
<keyword evidence="8" id="KW-1133">Transmembrane helix</keyword>
<dbReference type="SUPFAM" id="SSF53850">
    <property type="entry name" value="Periplasmic binding protein-like II"/>
    <property type="match status" value="1"/>
</dbReference>